<dbReference type="PANTHER" id="PTHR31793:SF27">
    <property type="entry name" value="NOVEL THIOESTERASE SUPERFAMILY DOMAIN AND SAPOSIN A-TYPE DOMAIN CONTAINING PROTEIN (0610012H03RIK)"/>
    <property type="match status" value="1"/>
</dbReference>
<dbReference type="Gene3D" id="3.10.129.10">
    <property type="entry name" value="Hotdog Thioesterase"/>
    <property type="match status" value="1"/>
</dbReference>
<keyword evidence="4" id="KW-1185">Reference proteome</keyword>
<sequence>MKAIFSTELAMVVPFHDVDSMGITWHGNYLRYFEVARCKLLDELGYNYRQMMHSGYAWPIVDTQLKYVKSSTFDQHLIVHAAIVEWENRLRINYQIHDAETGQRITKGYTIQAAVEIETEELCFVTPAVFRQKILPLLAEGELKQELAAELASHSQEVAQNATANETLINKSVS</sequence>
<evidence type="ECO:0000256" key="1">
    <source>
        <dbReference type="ARBA" id="ARBA00005953"/>
    </source>
</evidence>
<dbReference type="CDD" id="cd00586">
    <property type="entry name" value="4HBT"/>
    <property type="match status" value="1"/>
</dbReference>
<organism evidence="3 4">
    <name type="scientific">Shewanella electrodiphila</name>
    <dbReference type="NCBI Taxonomy" id="934143"/>
    <lineage>
        <taxon>Bacteria</taxon>
        <taxon>Pseudomonadati</taxon>
        <taxon>Pseudomonadota</taxon>
        <taxon>Gammaproteobacteria</taxon>
        <taxon>Alteromonadales</taxon>
        <taxon>Shewanellaceae</taxon>
        <taxon>Shewanella</taxon>
    </lineage>
</organism>
<dbReference type="SUPFAM" id="SSF54637">
    <property type="entry name" value="Thioesterase/thiol ester dehydrase-isomerase"/>
    <property type="match status" value="1"/>
</dbReference>
<comment type="caution">
    <text evidence="3">The sequence shown here is derived from an EMBL/GenBank/DDBJ whole genome shotgun (WGS) entry which is preliminary data.</text>
</comment>
<evidence type="ECO:0000313" key="3">
    <source>
        <dbReference type="EMBL" id="MCL1047413.1"/>
    </source>
</evidence>
<dbReference type="EMBL" id="JAKIKU010000014">
    <property type="protein sequence ID" value="MCL1047413.1"/>
    <property type="molecule type" value="Genomic_DNA"/>
</dbReference>
<evidence type="ECO:0000313" key="4">
    <source>
        <dbReference type="Proteomes" id="UP001202134"/>
    </source>
</evidence>
<name>A0ABT0KU97_9GAMM</name>
<accession>A0ABT0KU97</accession>
<evidence type="ECO:0000256" key="2">
    <source>
        <dbReference type="ARBA" id="ARBA00022801"/>
    </source>
</evidence>
<comment type="similarity">
    <text evidence="1">Belongs to the 4-hydroxybenzoyl-CoA thioesterase family.</text>
</comment>
<dbReference type="Proteomes" id="UP001202134">
    <property type="component" value="Unassembled WGS sequence"/>
</dbReference>
<protein>
    <submittedName>
        <fullName evidence="3">Acyl-CoA thioesterase</fullName>
    </submittedName>
</protein>
<dbReference type="InterPro" id="IPR050563">
    <property type="entry name" value="4-hydroxybenzoyl-CoA_TE"/>
</dbReference>
<proteinExistence type="inferred from homology"/>
<keyword evidence="2" id="KW-0378">Hydrolase</keyword>
<dbReference type="Pfam" id="PF13279">
    <property type="entry name" value="4HBT_2"/>
    <property type="match status" value="1"/>
</dbReference>
<dbReference type="InterPro" id="IPR029069">
    <property type="entry name" value="HotDog_dom_sf"/>
</dbReference>
<gene>
    <name evidence="3" type="ORF">L2737_19105</name>
</gene>
<reference evidence="3 4" key="1">
    <citation type="submission" date="2022-01" db="EMBL/GenBank/DDBJ databases">
        <title>Whole genome-based taxonomy of the Shewanellaceae.</title>
        <authorList>
            <person name="Martin-Rodriguez A.J."/>
        </authorList>
    </citation>
    <scope>NUCLEOTIDE SEQUENCE [LARGE SCALE GENOMIC DNA]</scope>
    <source>
        <strain evidence="3 4">DSM 24955</strain>
    </source>
</reference>
<dbReference type="PANTHER" id="PTHR31793">
    <property type="entry name" value="4-HYDROXYBENZOYL-COA THIOESTERASE FAMILY MEMBER"/>
    <property type="match status" value="1"/>
</dbReference>